<dbReference type="Pfam" id="PF16257">
    <property type="entry name" value="UxaE"/>
    <property type="match status" value="1"/>
</dbReference>
<evidence type="ECO:0000313" key="3">
    <source>
        <dbReference type="Proteomes" id="UP000316714"/>
    </source>
</evidence>
<protein>
    <recommendedName>
        <fullName evidence="1">Tagaturonate/fructuronate epimerase</fullName>
        <shortName evidence="1">D-TagA/D-FruA epimerase</shortName>
        <ecNumber evidence="1">5.1.2.7</ecNumber>
    </recommendedName>
</protein>
<dbReference type="GO" id="GO:0046872">
    <property type="term" value="F:metal ion binding"/>
    <property type="evidence" value="ECO:0007669"/>
    <property type="project" value="UniProtKB-UniRule"/>
</dbReference>
<dbReference type="InterPro" id="IPR032586">
    <property type="entry name" value="UxaE"/>
</dbReference>
<dbReference type="EC" id="5.1.2.7" evidence="1"/>
<comment type="similarity">
    <text evidence="1">Belongs to the UxaE family.</text>
</comment>
<feature type="active site" description="Proton acceptor" evidence="1">
    <location>
        <position position="95"/>
    </location>
</feature>
<dbReference type="OrthoDB" id="9797992at2"/>
<name>A0A5C5UU20_9BACT</name>
<keyword evidence="3" id="KW-1185">Reference proteome</keyword>
<dbReference type="AlphaFoldDB" id="A0A5C5UU20"/>
<feature type="binding site" evidence="1">
    <location>
        <position position="248"/>
    </location>
    <ligand>
        <name>a divalent metal cation</name>
        <dbReference type="ChEBI" id="CHEBI:60240"/>
    </ligand>
</feature>
<keyword evidence="1" id="KW-0479">Metal-binding</keyword>
<organism evidence="2 3">
    <name type="scientific">Posidoniimonas corsicana</name>
    <dbReference type="NCBI Taxonomy" id="1938618"/>
    <lineage>
        <taxon>Bacteria</taxon>
        <taxon>Pseudomonadati</taxon>
        <taxon>Planctomycetota</taxon>
        <taxon>Planctomycetia</taxon>
        <taxon>Pirellulales</taxon>
        <taxon>Lacipirellulaceae</taxon>
        <taxon>Posidoniimonas</taxon>
    </lineage>
</organism>
<dbReference type="GO" id="GO:0016856">
    <property type="term" value="F:racemase and epimerase activity, acting on hydroxy acids and derivatives"/>
    <property type="evidence" value="ECO:0007669"/>
    <property type="project" value="UniProtKB-UniRule"/>
</dbReference>
<feature type="active site" description="Proton donor" evidence="1">
    <location>
        <position position="206"/>
    </location>
</feature>
<comment type="cofactor">
    <cofactor evidence="1">
        <name>a divalent metal cation</name>
        <dbReference type="ChEBI" id="CHEBI:60240"/>
    </cofactor>
</comment>
<comment type="function">
    <text evidence="1">Catalyzes the epimerization of D-tagaturonate (D-TagA) to D-fructuronate (D-FruA).</text>
</comment>
<evidence type="ECO:0000313" key="2">
    <source>
        <dbReference type="EMBL" id="TWT29568.1"/>
    </source>
</evidence>
<dbReference type="EMBL" id="SIHJ01000007">
    <property type="protein sequence ID" value="TWT29568.1"/>
    <property type="molecule type" value="Genomic_DNA"/>
</dbReference>
<gene>
    <name evidence="1" type="primary">uxaE</name>
    <name evidence="2" type="ORF">KOR34_51220</name>
</gene>
<accession>A0A5C5UU20</accession>
<sequence length="436" mass="47874">MSQKTFSQAPQTSSVPAASELGLAPSFGFGDRIGLATPGHIAAMRLSATGIAPIFAQQSIREMTRTSRDPQGVMGDAMDALGAAKWESQHGADADHLKTPDDVNRTAEAGFTFFTIDPSDHVDQKADDYSESQLRELFAKIKDSAPWFDGYLGKSVKLSTDAEINFDEITLLRAAVKYGPAIREAIALADHIRFVQTEANRDFEIELSVDETDQPTTLAEHYIIAEQCLQAGMKLVSLAPRFIGDLEKGVDYIGDVAKLEASLHDHAAIAEALGPYKLSLHSGSDKISMYPALARATRGRFHVKTAGTSYLEALRVVAVCEPDLFREMVEYSRERYNTDRATYHVHATLETVAAPSELGSNQELQDVYLERWETVPDGLGFTKPGRQILHCAFGSVLTHDRLGPALRQCLLDHPETYSEILAEHFGRHLSALKQGL</sequence>
<keyword evidence="1" id="KW-0413">Isomerase</keyword>
<proteinExistence type="inferred from homology"/>
<comment type="catalytic activity">
    <reaction evidence="1">
        <text>keto-D-tagaturonate = keto-D-fructuronate</text>
        <dbReference type="Rhea" id="RHEA:51656"/>
        <dbReference type="ChEBI" id="CHEBI:17886"/>
        <dbReference type="ChEBI" id="CHEBI:59881"/>
        <dbReference type="EC" id="5.1.2.7"/>
    </reaction>
</comment>
<evidence type="ECO:0000256" key="1">
    <source>
        <dbReference type="HAMAP-Rule" id="MF_02243"/>
    </source>
</evidence>
<comment type="caution">
    <text evidence="2">The sequence shown here is derived from an EMBL/GenBank/DDBJ whole genome shotgun (WGS) entry which is preliminary data.</text>
</comment>
<feature type="binding site" evidence="1">
    <location>
        <position position="281"/>
    </location>
    <ligand>
        <name>a divalent metal cation</name>
        <dbReference type="ChEBI" id="CHEBI:60240"/>
    </ligand>
</feature>
<dbReference type="RefSeq" id="WP_146568928.1">
    <property type="nucleotide sequence ID" value="NZ_SIHJ01000007.1"/>
</dbReference>
<dbReference type="HAMAP" id="MF_02243">
    <property type="entry name" value="UxaE"/>
    <property type="match status" value="1"/>
</dbReference>
<feature type="binding site" evidence="1">
    <location>
        <position position="96"/>
    </location>
    <ligand>
        <name>a divalent metal cation</name>
        <dbReference type="ChEBI" id="CHEBI:60240"/>
    </ligand>
</feature>
<dbReference type="Proteomes" id="UP000316714">
    <property type="component" value="Unassembled WGS sequence"/>
</dbReference>
<reference evidence="2 3" key="1">
    <citation type="submission" date="2019-02" db="EMBL/GenBank/DDBJ databases">
        <title>Deep-cultivation of Planctomycetes and their phenomic and genomic characterization uncovers novel biology.</title>
        <authorList>
            <person name="Wiegand S."/>
            <person name="Jogler M."/>
            <person name="Boedeker C."/>
            <person name="Pinto D."/>
            <person name="Vollmers J."/>
            <person name="Rivas-Marin E."/>
            <person name="Kohn T."/>
            <person name="Peeters S.H."/>
            <person name="Heuer A."/>
            <person name="Rast P."/>
            <person name="Oberbeckmann S."/>
            <person name="Bunk B."/>
            <person name="Jeske O."/>
            <person name="Meyerdierks A."/>
            <person name="Storesund J.E."/>
            <person name="Kallscheuer N."/>
            <person name="Luecker S."/>
            <person name="Lage O.M."/>
            <person name="Pohl T."/>
            <person name="Merkel B.J."/>
            <person name="Hornburger P."/>
            <person name="Mueller R.-W."/>
            <person name="Bruemmer F."/>
            <person name="Labrenz M."/>
            <person name="Spormann A.M."/>
            <person name="Op Den Camp H."/>
            <person name="Overmann J."/>
            <person name="Amann R."/>
            <person name="Jetten M.S.M."/>
            <person name="Mascher T."/>
            <person name="Medema M.H."/>
            <person name="Devos D.P."/>
            <person name="Kaster A.-K."/>
            <person name="Ovreas L."/>
            <person name="Rohde M."/>
            <person name="Galperin M.Y."/>
            <person name="Jogler C."/>
        </authorList>
    </citation>
    <scope>NUCLEOTIDE SEQUENCE [LARGE SCALE GENOMIC DNA]</scope>
    <source>
        <strain evidence="2 3">KOR34</strain>
    </source>
</reference>